<keyword evidence="5" id="KW-0813">Transport</keyword>
<protein>
    <recommendedName>
        <fullName evidence="4">Probable multidrug resistance protein NorM</fullName>
    </recommendedName>
    <alternativeName>
        <fullName evidence="12">Multidrug-efflux transporter</fullName>
    </alternativeName>
</protein>
<name>A0ABX3H8R0_PAEBO</name>
<evidence type="ECO:0000256" key="6">
    <source>
        <dbReference type="ARBA" id="ARBA00022449"/>
    </source>
</evidence>
<proteinExistence type="inferred from homology"/>
<dbReference type="PANTHER" id="PTHR43298:SF2">
    <property type="entry name" value="FMN_FAD EXPORTER YEEO-RELATED"/>
    <property type="match status" value="1"/>
</dbReference>
<gene>
    <name evidence="14" type="ORF">BSK56_17500</name>
</gene>
<feature type="transmembrane region" description="Helical" evidence="13">
    <location>
        <begin position="323"/>
        <end position="348"/>
    </location>
</feature>
<evidence type="ECO:0000256" key="3">
    <source>
        <dbReference type="ARBA" id="ARBA00010199"/>
    </source>
</evidence>
<evidence type="ECO:0000313" key="15">
    <source>
        <dbReference type="Proteomes" id="UP000187412"/>
    </source>
</evidence>
<comment type="caution">
    <text evidence="14">The sequence shown here is derived from an EMBL/GenBank/DDBJ whole genome shotgun (WGS) entry which is preliminary data.</text>
</comment>
<dbReference type="RefSeq" id="WP_076111906.1">
    <property type="nucleotide sequence ID" value="NZ_MPTB01000022.1"/>
</dbReference>
<keyword evidence="8 13" id="KW-0812">Transmembrane</keyword>
<keyword evidence="9 13" id="KW-1133">Transmembrane helix</keyword>
<dbReference type="CDD" id="cd13137">
    <property type="entry name" value="MATE_NorM_like"/>
    <property type="match status" value="1"/>
</dbReference>
<evidence type="ECO:0000256" key="8">
    <source>
        <dbReference type="ARBA" id="ARBA00022692"/>
    </source>
</evidence>
<evidence type="ECO:0000256" key="7">
    <source>
        <dbReference type="ARBA" id="ARBA00022475"/>
    </source>
</evidence>
<dbReference type="Proteomes" id="UP000187412">
    <property type="component" value="Unassembled WGS sequence"/>
</dbReference>
<dbReference type="PANTHER" id="PTHR43298">
    <property type="entry name" value="MULTIDRUG RESISTANCE PROTEIN NORM-RELATED"/>
    <property type="match status" value="1"/>
</dbReference>
<organism evidence="14 15">
    <name type="scientific">Paenibacillus borealis</name>
    <dbReference type="NCBI Taxonomy" id="160799"/>
    <lineage>
        <taxon>Bacteria</taxon>
        <taxon>Bacillati</taxon>
        <taxon>Bacillota</taxon>
        <taxon>Bacilli</taxon>
        <taxon>Bacillales</taxon>
        <taxon>Paenibacillaceae</taxon>
        <taxon>Paenibacillus</taxon>
    </lineage>
</organism>
<evidence type="ECO:0000256" key="12">
    <source>
        <dbReference type="ARBA" id="ARBA00031636"/>
    </source>
</evidence>
<dbReference type="NCBIfam" id="TIGR00797">
    <property type="entry name" value="matE"/>
    <property type="match status" value="1"/>
</dbReference>
<evidence type="ECO:0000256" key="13">
    <source>
        <dbReference type="SAM" id="Phobius"/>
    </source>
</evidence>
<feature type="transmembrane region" description="Helical" evidence="13">
    <location>
        <begin position="282"/>
        <end position="302"/>
    </location>
</feature>
<dbReference type="InterPro" id="IPR002528">
    <property type="entry name" value="MATE_fam"/>
</dbReference>
<feature type="transmembrane region" description="Helical" evidence="13">
    <location>
        <begin position="360"/>
        <end position="378"/>
    </location>
</feature>
<keyword evidence="10" id="KW-0406">Ion transport</keyword>
<sequence>MAQQALVTKRLFTNRDLSILFLPLIIEQFLEFLVGLADSIMVASVSEAAVSGVSLVDFVMALLISLFAALATGGAVIVGQYMGRKQMEESREAANQLVWFVGTFSILIMVIVYLIKPFILNGLFGQITTEVRREANTYLMITALSIPFLALYNAGAAIFRTMGNSKLPMKIMLAMNIAHAAGNAVLIYGFHFGTAGVAIPTLISRIAAAVIIITLAFNTKQSIYIKKSLKHKFNWLMIKQILNIGAPYGLENGLFYLGRIIVLSLVASFGTAAIAANAVSGTIVMFEVLPGMAIGLGLTVVISRCVGAGDYEQAKYYTKKVMGIVYVAHVFSCAIVLALLPVILNIYGLSESATSLTTQIVWWHGVVALFIWPLGYTLPVTFRASGDAKFPMIVAMLSMFFCRIALAYLLGIYFEMGMFGTWIAMFIDWIIKSIIFLRRYISGKWTKFHAIQ</sequence>
<feature type="transmembrane region" description="Helical" evidence="13">
    <location>
        <begin position="97"/>
        <end position="115"/>
    </location>
</feature>
<comment type="function">
    <text evidence="1">Multidrug efflux pump.</text>
</comment>
<feature type="transmembrane region" description="Helical" evidence="13">
    <location>
        <begin position="20"/>
        <end position="43"/>
    </location>
</feature>
<evidence type="ECO:0000256" key="9">
    <source>
        <dbReference type="ARBA" id="ARBA00022989"/>
    </source>
</evidence>
<feature type="transmembrane region" description="Helical" evidence="13">
    <location>
        <begin position="171"/>
        <end position="191"/>
    </location>
</feature>
<feature type="transmembrane region" description="Helical" evidence="13">
    <location>
        <begin position="419"/>
        <end position="437"/>
    </location>
</feature>
<evidence type="ECO:0000256" key="4">
    <source>
        <dbReference type="ARBA" id="ARBA00020268"/>
    </source>
</evidence>
<feature type="transmembrane region" description="Helical" evidence="13">
    <location>
        <begin position="197"/>
        <end position="217"/>
    </location>
</feature>
<evidence type="ECO:0000256" key="5">
    <source>
        <dbReference type="ARBA" id="ARBA00022448"/>
    </source>
</evidence>
<dbReference type="InterPro" id="IPR048279">
    <property type="entry name" value="MdtK-like"/>
</dbReference>
<evidence type="ECO:0000313" key="14">
    <source>
        <dbReference type="EMBL" id="OMD46035.1"/>
    </source>
</evidence>
<evidence type="ECO:0000256" key="11">
    <source>
        <dbReference type="ARBA" id="ARBA00023136"/>
    </source>
</evidence>
<evidence type="ECO:0000256" key="10">
    <source>
        <dbReference type="ARBA" id="ARBA00023065"/>
    </source>
</evidence>
<keyword evidence="7" id="KW-1003">Cell membrane</keyword>
<comment type="similarity">
    <text evidence="3">Belongs to the multi antimicrobial extrusion (MATE) (TC 2.A.66.1) family.</text>
</comment>
<comment type="subcellular location">
    <subcellularLocation>
        <location evidence="2">Cell membrane</location>
        <topology evidence="2">Multi-pass membrane protein</topology>
    </subcellularLocation>
</comment>
<accession>A0ABX3H8R0</accession>
<dbReference type="PIRSF" id="PIRSF006603">
    <property type="entry name" value="DinF"/>
    <property type="match status" value="1"/>
</dbReference>
<dbReference type="InterPro" id="IPR050222">
    <property type="entry name" value="MATE_MdtK"/>
</dbReference>
<feature type="transmembrane region" description="Helical" evidence="13">
    <location>
        <begin position="55"/>
        <end position="77"/>
    </location>
</feature>
<keyword evidence="15" id="KW-1185">Reference proteome</keyword>
<feature type="transmembrane region" description="Helical" evidence="13">
    <location>
        <begin position="390"/>
        <end position="413"/>
    </location>
</feature>
<reference evidence="14 15" key="1">
    <citation type="submission" date="2016-10" db="EMBL/GenBank/DDBJ databases">
        <title>Paenibacillus species isolates.</title>
        <authorList>
            <person name="Beno S.M."/>
        </authorList>
    </citation>
    <scope>NUCLEOTIDE SEQUENCE [LARGE SCALE GENOMIC DNA]</scope>
    <source>
        <strain evidence="14 15">FSL H7-0744</strain>
    </source>
</reference>
<dbReference type="EMBL" id="MPTB01000022">
    <property type="protein sequence ID" value="OMD46035.1"/>
    <property type="molecule type" value="Genomic_DNA"/>
</dbReference>
<evidence type="ECO:0000256" key="2">
    <source>
        <dbReference type="ARBA" id="ARBA00004651"/>
    </source>
</evidence>
<keyword evidence="6" id="KW-0050">Antiport</keyword>
<feature type="transmembrane region" description="Helical" evidence="13">
    <location>
        <begin position="135"/>
        <end position="159"/>
    </location>
</feature>
<feature type="transmembrane region" description="Helical" evidence="13">
    <location>
        <begin position="254"/>
        <end position="276"/>
    </location>
</feature>
<evidence type="ECO:0000256" key="1">
    <source>
        <dbReference type="ARBA" id="ARBA00003408"/>
    </source>
</evidence>
<keyword evidence="11 13" id="KW-0472">Membrane</keyword>
<dbReference type="Pfam" id="PF01554">
    <property type="entry name" value="MatE"/>
    <property type="match status" value="2"/>
</dbReference>